<dbReference type="AlphaFoldDB" id="A0A6J4ZSM1"/>
<reference evidence="2 3" key="1">
    <citation type="submission" date="2020-04" db="EMBL/GenBank/DDBJ databases">
        <authorList>
            <person name="De Canck E."/>
        </authorList>
    </citation>
    <scope>NUCLEOTIDE SEQUENCE [LARGE SCALE GENOMIC DNA]</scope>
    <source>
        <strain evidence="2 3">LMG 22037</strain>
    </source>
</reference>
<dbReference type="InterPro" id="IPR013096">
    <property type="entry name" value="Cupin_2"/>
</dbReference>
<evidence type="ECO:0000313" key="2">
    <source>
        <dbReference type="EMBL" id="CAB3642191.1"/>
    </source>
</evidence>
<protein>
    <recommendedName>
        <fullName evidence="1">Cupin type-2 domain-containing protein</fullName>
    </recommendedName>
</protein>
<feature type="domain" description="Cupin type-2" evidence="1">
    <location>
        <begin position="47"/>
        <end position="118"/>
    </location>
</feature>
<dbReference type="InterPro" id="IPR052535">
    <property type="entry name" value="Bacilysin_H2HPP_isomerase"/>
</dbReference>
<dbReference type="SUPFAM" id="SSF51182">
    <property type="entry name" value="RmlC-like cupins"/>
    <property type="match status" value="1"/>
</dbReference>
<dbReference type="PIRSF" id="PIRSF037087">
    <property type="entry name" value="UCP037087"/>
    <property type="match status" value="1"/>
</dbReference>
<organism evidence="2 3">
    <name type="scientific">Paraburkholderia phenoliruptrix</name>
    <dbReference type="NCBI Taxonomy" id="252970"/>
    <lineage>
        <taxon>Bacteria</taxon>
        <taxon>Pseudomonadati</taxon>
        <taxon>Pseudomonadota</taxon>
        <taxon>Betaproteobacteria</taxon>
        <taxon>Burkholderiales</taxon>
        <taxon>Burkholderiaceae</taxon>
        <taxon>Paraburkholderia</taxon>
    </lineage>
</organism>
<gene>
    <name evidence="2" type="ORF">LMG22037_00383</name>
</gene>
<dbReference type="RefSeq" id="WP_028360783.1">
    <property type="nucleotide sequence ID" value="NZ_CADFGL010000001.1"/>
</dbReference>
<sequence length="139" mass="15240">MSNVLHDAEPTVVRVRPGNAMATSQRLPYFVGISAGTARATGLSMYLVVVPPGAHAEPHYHADFETAIYQLEGRVETRYGPGLRESVITEAGDFLFIPPGVPHQPFNLDERVAARAIVARNQPDEHERVVPYDPAAEPR</sequence>
<name>A0A6J4ZSM1_9BURK</name>
<dbReference type="PANTHER" id="PTHR40112:SF1">
    <property type="entry name" value="H2HPP ISOMERASE"/>
    <property type="match status" value="1"/>
</dbReference>
<evidence type="ECO:0000259" key="1">
    <source>
        <dbReference type="Pfam" id="PF07883"/>
    </source>
</evidence>
<dbReference type="InterPro" id="IPR014710">
    <property type="entry name" value="RmlC-like_jellyroll"/>
</dbReference>
<accession>A0A6J4ZSM1</accession>
<dbReference type="Pfam" id="PF07883">
    <property type="entry name" value="Cupin_2"/>
    <property type="match status" value="1"/>
</dbReference>
<dbReference type="InterPro" id="IPR011051">
    <property type="entry name" value="RmlC_Cupin_sf"/>
</dbReference>
<evidence type="ECO:0000313" key="3">
    <source>
        <dbReference type="Proteomes" id="UP000494249"/>
    </source>
</evidence>
<dbReference type="PANTHER" id="PTHR40112">
    <property type="entry name" value="H2HPP ISOMERASE"/>
    <property type="match status" value="1"/>
</dbReference>
<dbReference type="InterPro" id="IPR017102">
    <property type="entry name" value="UCP037087"/>
</dbReference>
<dbReference type="Gene3D" id="2.60.120.10">
    <property type="entry name" value="Jelly Rolls"/>
    <property type="match status" value="1"/>
</dbReference>
<dbReference type="Proteomes" id="UP000494249">
    <property type="component" value="Unassembled WGS sequence"/>
</dbReference>
<proteinExistence type="predicted"/>
<dbReference type="CDD" id="cd02210">
    <property type="entry name" value="cupin_BLR2406-like"/>
    <property type="match status" value="1"/>
</dbReference>
<dbReference type="EMBL" id="CADIKB010000001">
    <property type="protein sequence ID" value="CAB3642191.1"/>
    <property type="molecule type" value="Genomic_DNA"/>
</dbReference>